<sequence>MAPADRPGHRPADRSGAERRKGDGPARSPAGLRTFALVGLLGGLTATFGDRHLILLVGALVGFGVLIAYALGERGDPGLTGEVALIATYVLGVLAPAKPVLALEVGIVVAALLAFRMQLHHFVRERISDQDLRDGLTFAIAAVVILPCCPTDRSIPTACSIPSPWVGWLWSPWR</sequence>
<proteinExistence type="predicted"/>
<gene>
    <name evidence="4" type="ORF">JKL49_16195</name>
</gene>
<accession>A0A974P1T6</accession>
<keyword evidence="2" id="KW-0812">Transmembrane</keyword>
<organism evidence="4">
    <name type="scientific">Phenylobacterium glaciei</name>
    <dbReference type="NCBI Taxonomy" id="2803784"/>
    <lineage>
        <taxon>Bacteria</taxon>
        <taxon>Pseudomonadati</taxon>
        <taxon>Pseudomonadota</taxon>
        <taxon>Alphaproteobacteria</taxon>
        <taxon>Caulobacterales</taxon>
        <taxon>Caulobacteraceae</taxon>
        <taxon>Phenylobacterium</taxon>
    </lineage>
</organism>
<reference evidence="4" key="1">
    <citation type="submission" date="2021-01" db="EMBL/GenBank/DDBJ databases">
        <title>Genome sequence of Phenylobacterium sp. 20VBR1 isolated from a valley glaceir, Ny-Alesund, Svalbard.</title>
        <authorList>
            <person name="Thomas F.A."/>
            <person name="Krishnan K.P."/>
            <person name="Sinha R.K."/>
        </authorList>
    </citation>
    <scope>NUCLEOTIDE SEQUENCE</scope>
    <source>
        <strain evidence="4">20VBR1</strain>
    </source>
</reference>
<keyword evidence="2" id="KW-0472">Membrane</keyword>
<feature type="domain" description="MgtC/SapB/SrpB/YhiD N-terminal" evidence="3">
    <location>
        <begin position="16"/>
        <end position="121"/>
    </location>
</feature>
<dbReference type="PANTHER" id="PTHR39084">
    <property type="entry name" value="MEMBRANE PROTEIN-RELATED"/>
    <property type="match status" value="1"/>
</dbReference>
<feature type="transmembrane region" description="Helical" evidence="2">
    <location>
        <begin position="101"/>
        <end position="119"/>
    </location>
</feature>
<feature type="region of interest" description="Disordered" evidence="1">
    <location>
        <begin position="1"/>
        <end position="28"/>
    </location>
</feature>
<dbReference type="Pfam" id="PF02308">
    <property type="entry name" value="MgtC"/>
    <property type="match status" value="1"/>
</dbReference>
<protein>
    <submittedName>
        <fullName evidence="4">MgtC/SapB family protein</fullName>
    </submittedName>
</protein>
<dbReference type="InterPro" id="IPR049177">
    <property type="entry name" value="MgtC_SapB_SrpB_YhiD_N"/>
</dbReference>
<evidence type="ECO:0000256" key="1">
    <source>
        <dbReference type="SAM" id="MobiDB-lite"/>
    </source>
</evidence>
<evidence type="ECO:0000313" key="4">
    <source>
        <dbReference type="EMBL" id="QQZ48850.1"/>
    </source>
</evidence>
<feature type="transmembrane region" description="Helical" evidence="2">
    <location>
        <begin position="54"/>
        <end position="72"/>
    </location>
</feature>
<dbReference type="PANTHER" id="PTHR39084:SF1">
    <property type="entry name" value="DUF4010 DOMAIN-CONTAINING PROTEIN"/>
    <property type="match status" value="1"/>
</dbReference>
<name>A0A974P1T6_9CAUL</name>
<keyword evidence="2" id="KW-1133">Transmembrane helix</keyword>
<evidence type="ECO:0000259" key="3">
    <source>
        <dbReference type="Pfam" id="PF02308"/>
    </source>
</evidence>
<feature type="compositionally biased region" description="Basic and acidic residues" evidence="1">
    <location>
        <begin position="1"/>
        <end position="24"/>
    </location>
</feature>
<evidence type="ECO:0000256" key="2">
    <source>
        <dbReference type="SAM" id="Phobius"/>
    </source>
</evidence>
<dbReference type="AlphaFoldDB" id="A0A974P1T6"/>
<dbReference type="EMBL" id="CP068570">
    <property type="protein sequence ID" value="QQZ48850.1"/>
    <property type="molecule type" value="Genomic_DNA"/>
</dbReference>